<evidence type="ECO:0000256" key="6">
    <source>
        <dbReference type="ARBA" id="ARBA00023136"/>
    </source>
</evidence>
<feature type="transmembrane region" description="Helical" evidence="8">
    <location>
        <begin position="246"/>
        <end position="267"/>
    </location>
</feature>
<keyword evidence="5 8" id="KW-1133">Transmembrane helix</keyword>
<evidence type="ECO:0000256" key="8">
    <source>
        <dbReference type="SAM" id="Phobius"/>
    </source>
</evidence>
<protein>
    <recommendedName>
        <fullName evidence="10">Sugar phosphate transporter domain-containing protein</fullName>
    </recommendedName>
</protein>
<evidence type="ECO:0000256" key="4">
    <source>
        <dbReference type="ARBA" id="ARBA00022692"/>
    </source>
</evidence>
<gene>
    <name evidence="9" type="ORF">POBO1169_LOCUS16247</name>
</gene>
<feature type="region of interest" description="Disordered" evidence="7">
    <location>
        <begin position="325"/>
        <end position="370"/>
    </location>
</feature>
<dbReference type="EMBL" id="HBFA01032300">
    <property type="protein sequence ID" value="CAD8683150.1"/>
    <property type="molecule type" value="Transcribed_RNA"/>
</dbReference>
<feature type="transmembrane region" description="Helical" evidence="8">
    <location>
        <begin position="301"/>
        <end position="319"/>
    </location>
</feature>
<dbReference type="GO" id="GO:0005789">
    <property type="term" value="C:endoplasmic reticulum membrane"/>
    <property type="evidence" value="ECO:0007669"/>
    <property type="project" value="TreeGrafter"/>
</dbReference>
<reference evidence="9" key="1">
    <citation type="submission" date="2021-01" db="EMBL/GenBank/DDBJ databases">
        <authorList>
            <person name="Corre E."/>
            <person name="Pelletier E."/>
            <person name="Niang G."/>
            <person name="Scheremetjew M."/>
            <person name="Finn R."/>
            <person name="Kale V."/>
            <person name="Holt S."/>
            <person name="Cochrane G."/>
            <person name="Meng A."/>
            <person name="Brown T."/>
            <person name="Cohen L."/>
        </authorList>
    </citation>
    <scope>NUCLEOTIDE SEQUENCE</scope>
    <source>
        <strain evidence="9">CCMP722</strain>
    </source>
</reference>
<dbReference type="InterPro" id="IPR013657">
    <property type="entry name" value="SCL35B1-4/HUT1"/>
</dbReference>
<feature type="transmembrane region" description="Helical" evidence="8">
    <location>
        <begin position="84"/>
        <end position="106"/>
    </location>
</feature>
<keyword evidence="3" id="KW-0813">Transport</keyword>
<feature type="transmembrane region" description="Helical" evidence="8">
    <location>
        <begin position="45"/>
        <end position="64"/>
    </location>
</feature>
<comment type="subcellular location">
    <subcellularLocation>
        <location evidence="1">Membrane</location>
        <topology evidence="1">Multi-pass membrane protein</topology>
    </subcellularLocation>
</comment>
<evidence type="ECO:0000256" key="3">
    <source>
        <dbReference type="ARBA" id="ARBA00022448"/>
    </source>
</evidence>
<dbReference type="Pfam" id="PF08449">
    <property type="entry name" value="UAA"/>
    <property type="match status" value="1"/>
</dbReference>
<proteinExistence type="inferred from homology"/>
<comment type="similarity">
    <text evidence="2">Belongs to the nucleotide-sugar transporter family. UDP-galactose:UMP antiporter (TC 2.A.7.11) subfamily.</text>
</comment>
<evidence type="ECO:0000256" key="5">
    <source>
        <dbReference type="ARBA" id="ARBA00022989"/>
    </source>
</evidence>
<dbReference type="PANTHER" id="PTHR10778:SF8">
    <property type="entry name" value="ADENOSINE 3'-PHOSPHO 5'-PHOSPHOSULFATE TRANSPORTER 2"/>
    <property type="match status" value="1"/>
</dbReference>
<feature type="compositionally biased region" description="Basic and acidic residues" evidence="7">
    <location>
        <begin position="325"/>
        <end position="350"/>
    </location>
</feature>
<keyword evidence="4 8" id="KW-0812">Transmembrane</keyword>
<dbReference type="PANTHER" id="PTHR10778">
    <property type="entry name" value="SOLUTE CARRIER FAMILY 35 MEMBER B"/>
    <property type="match status" value="1"/>
</dbReference>
<dbReference type="GO" id="GO:0046964">
    <property type="term" value="F:3'-phosphoadenosine 5'-phosphosulfate transmembrane transporter activity"/>
    <property type="evidence" value="ECO:0007669"/>
    <property type="project" value="TreeGrafter"/>
</dbReference>
<evidence type="ECO:0000256" key="7">
    <source>
        <dbReference type="SAM" id="MobiDB-lite"/>
    </source>
</evidence>
<evidence type="ECO:0000313" key="9">
    <source>
        <dbReference type="EMBL" id="CAD8683150.1"/>
    </source>
</evidence>
<evidence type="ECO:0000256" key="2">
    <source>
        <dbReference type="ARBA" id="ARBA00008349"/>
    </source>
</evidence>
<feature type="transmembrane region" description="Helical" evidence="8">
    <location>
        <begin position="145"/>
        <end position="166"/>
    </location>
</feature>
<accession>A0A7S0RNR8</accession>
<feature type="transmembrane region" description="Helical" evidence="8">
    <location>
        <begin position="172"/>
        <end position="194"/>
    </location>
</feature>
<name>A0A7S0RNR8_9CHLO</name>
<feature type="transmembrane region" description="Helical" evidence="8">
    <location>
        <begin position="13"/>
        <end position="33"/>
    </location>
</feature>
<keyword evidence="6 8" id="KW-0472">Membrane</keyword>
<feature type="transmembrane region" description="Helical" evidence="8">
    <location>
        <begin position="215"/>
        <end position="234"/>
    </location>
</feature>
<organism evidence="9">
    <name type="scientific">Pyramimonas obovata</name>
    <dbReference type="NCBI Taxonomy" id="1411642"/>
    <lineage>
        <taxon>Eukaryota</taxon>
        <taxon>Viridiplantae</taxon>
        <taxon>Chlorophyta</taxon>
        <taxon>Pyramimonadophyceae</taxon>
        <taxon>Pyramimonadales</taxon>
        <taxon>Pyramimonadaceae</taxon>
        <taxon>Pyramimonas</taxon>
        <taxon>Pyramimonas incertae sedis</taxon>
    </lineage>
</organism>
<sequence length="370" mass="40200">MTMGLKLGKPAELALLSFMFFSFMVAHEVVIEGMWESFTHIPDGIALYITLFQFTFVGLGALTVEALLPSTSDSASAGGEKRQIGFWMNWLPYLGLSVLVFMSTALSNHAVHYVQYPVKVVFKSSKLMPTMLVSTCIGNSKAFGVVDYAAALLLCIGTAGFAYGGGKGKEGILLLESIYGCGLLLLSVFADAFLPNLQQKVMAKDVSPERLMMKTNFIGAGILLVAMAVTGHMFDCIDFSIRHPKANINLVLCAVTLFVAVFCMTRLVKTAGSVFSVTVATLRKGATVIMSYLIFPKEVSALHVVSLILVASGLVLHEAHSQYEKARQKEMKEDPGTRPADEPQQMEKVESGLLKTRSTSSTHMGDIVWK</sequence>
<evidence type="ECO:0000256" key="1">
    <source>
        <dbReference type="ARBA" id="ARBA00004141"/>
    </source>
</evidence>
<evidence type="ECO:0008006" key="10">
    <source>
        <dbReference type="Google" id="ProtNLM"/>
    </source>
</evidence>
<dbReference type="GO" id="GO:0000139">
    <property type="term" value="C:Golgi membrane"/>
    <property type="evidence" value="ECO:0007669"/>
    <property type="project" value="TreeGrafter"/>
</dbReference>
<dbReference type="AlphaFoldDB" id="A0A7S0RNR8"/>